<dbReference type="OMA" id="MCYLSEQ"/>
<name>R7YR20_CONA1</name>
<feature type="region of interest" description="Disordered" evidence="1">
    <location>
        <begin position="1"/>
        <end position="196"/>
    </location>
</feature>
<dbReference type="GeneID" id="19900850"/>
<reference evidence="3" key="1">
    <citation type="submission" date="2012-06" db="EMBL/GenBank/DDBJ databases">
        <title>The genome sequence of Coniosporium apollinis CBS 100218.</title>
        <authorList>
            <consortium name="The Broad Institute Genome Sequencing Platform"/>
            <person name="Cuomo C."/>
            <person name="Gorbushina A."/>
            <person name="Noack S."/>
            <person name="Walker B."/>
            <person name="Young S.K."/>
            <person name="Zeng Q."/>
            <person name="Gargeya S."/>
            <person name="Fitzgerald M."/>
            <person name="Haas B."/>
            <person name="Abouelleil A."/>
            <person name="Alvarado L."/>
            <person name="Arachchi H.M."/>
            <person name="Berlin A.M."/>
            <person name="Chapman S.B."/>
            <person name="Goldberg J."/>
            <person name="Griggs A."/>
            <person name="Gujja S."/>
            <person name="Hansen M."/>
            <person name="Howarth C."/>
            <person name="Imamovic A."/>
            <person name="Larimer J."/>
            <person name="McCowan C."/>
            <person name="Montmayeur A."/>
            <person name="Murphy C."/>
            <person name="Neiman D."/>
            <person name="Pearson M."/>
            <person name="Priest M."/>
            <person name="Roberts A."/>
            <person name="Saif S."/>
            <person name="Shea T."/>
            <person name="Sisk P."/>
            <person name="Sykes S."/>
            <person name="Wortman J."/>
            <person name="Nusbaum C."/>
            <person name="Birren B."/>
        </authorList>
    </citation>
    <scope>NUCLEOTIDE SEQUENCE [LARGE SCALE GENOMIC DNA]</scope>
    <source>
        <strain evidence="3">CBS 100218</strain>
    </source>
</reference>
<accession>R7YR20</accession>
<gene>
    <name evidence="2" type="ORF">W97_03539</name>
</gene>
<sequence>MSSPPPVRRFKVEPVETGLKSSRRFAPEPVETSAKTTRKFAAEPIETTSKIHRKFAPQPVETSTKTTRKFTPQPVETSTSSSRNRRNVEETSNTRGKYGPQPVETSSRSSQNKSGNASDASAAEDRSQTSDRPPRRKFAPQLIETAKRTRKSGDTSPAILPSDKTEATPDDHVLGKQRPGILPAPPDNTPATSMLHVPQLRDVSHLDVLEARRIGAPLDLRKLSTSSARSRSFRCPELETIESSESEEGSNLPSLSTSPSTSSDHSYMYKHATRLRESVDDRVSGYLLEIAARAAEKQLREQAMAAFPNSDFHEPVDHYIDRDTDERSLPGTARTSRHDLRFTQVNWELKGMRERQEQNDHQRYRTPSRRESHSRTGRLQSTTSSPWASPTPVGLFAHEQVPGQPKKMAGGRQREIGIEHMRAGARPPMLGGDIEFPRCPSPEPARFDVTQGSHAVRESMCYLTGQANIEEPEGLWQGKATASPKVSLWSTTSSRRSSGKGLWNGYCFDSGRPAPRGPSGLLTPSAERGDPVTTPCPTPTREELPPSPPPSNPDIGEMASLNEKLMAEQAIDEEFDDAFVTQVYNYLSLGYPSLARKFDGELSRISGTSIADLRQDDALANARGYIRFGDDEFPGDLDITEYTCARWTALRLYIREWAKQQPNMTQNEHALGGFGVSARRGSWAW</sequence>
<proteinExistence type="predicted"/>
<protein>
    <submittedName>
        <fullName evidence="2">Uncharacterized protein</fullName>
    </submittedName>
</protein>
<feature type="region of interest" description="Disordered" evidence="1">
    <location>
        <begin position="514"/>
        <end position="553"/>
    </location>
</feature>
<feature type="compositionally biased region" description="Polar residues" evidence="1">
    <location>
        <begin position="103"/>
        <end position="119"/>
    </location>
</feature>
<feature type="compositionally biased region" description="Basic and acidic residues" evidence="1">
    <location>
        <begin position="351"/>
        <end position="374"/>
    </location>
</feature>
<feature type="compositionally biased region" description="Acidic residues" evidence="1">
    <location>
        <begin position="239"/>
        <end position="248"/>
    </location>
</feature>
<dbReference type="eggNOG" id="ENOG502SHAB">
    <property type="taxonomic scope" value="Eukaryota"/>
</dbReference>
<feature type="region of interest" description="Disordered" evidence="1">
    <location>
        <begin position="351"/>
        <end position="391"/>
    </location>
</feature>
<dbReference type="AlphaFoldDB" id="R7YR20"/>
<feature type="compositionally biased region" description="Basic and acidic residues" evidence="1">
    <location>
        <begin position="163"/>
        <end position="174"/>
    </location>
</feature>
<feature type="region of interest" description="Disordered" evidence="1">
    <location>
        <begin position="234"/>
        <end position="265"/>
    </location>
</feature>
<evidence type="ECO:0000313" key="2">
    <source>
        <dbReference type="EMBL" id="EON64308.1"/>
    </source>
</evidence>
<organism evidence="2 3">
    <name type="scientific">Coniosporium apollinis (strain CBS 100218)</name>
    <name type="common">Rock-inhabiting black yeast</name>
    <dbReference type="NCBI Taxonomy" id="1168221"/>
    <lineage>
        <taxon>Eukaryota</taxon>
        <taxon>Fungi</taxon>
        <taxon>Dikarya</taxon>
        <taxon>Ascomycota</taxon>
        <taxon>Pezizomycotina</taxon>
        <taxon>Dothideomycetes</taxon>
        <taxon>Dothideomycetes incertae sedis</taxon>
        <taxon>Coniosporium</taxon>
    </lineage>
</organism>
<evidence type="ECO:0000313" key="3">
    <source>
        <dbReference type="Proteomes" id="UP000016924"/>
    </source>
</evidence>
<dbReference type="OrthoDB" id="4716584at2759"/>
<feature type="compositionally biased region" description="Basic and acidic residues" evidence="1">
    <location>
        <begin position="123"/>
        <end position="133"/>
    </location>
</feature>
<feature type="compositionally biased region" description="Low complexity" evidence="1">
    <location>
        <begin position="381"/>
        <end position="391"/>
    </location>
</feature>
<dbReference type="HOGENOM" id="CLU_011743_1_0_1"/>
<dbReference type="EMBL" id="JH767567">
    <property type="protein sequence ID" value="EON64308.1"/>
    <property type="molecule type" value="Genomic_DNA"/>
</dbReference>
<dbReference type="Proteomes" id="UP000016924">
    <property type="component" value="Unassembled WGS sequence"/>
</dbReference>
<evidence type="ECO:0000256" key="1">
    <source>
        <dbReference type="SAM" id="MobiDB-lite"/>
    </source>
</evidence>
<dbReference type="RefSeq" id="XP_007779625.1">
    <property type="nucleotide sequence ID" value="XM_007781435.1"/>
</dbReference>
<feature type="compositionally biased region" description="Low complexity" evidence="1">
    <location>
        <begin position="249"/>
        <end position="263"/>
    </location>
</feature>
<keyword evidence="3" id="KW-1185">Reference proteome</keyword>